<evidence type="ECO:0000313" key="6">
    <source>
        <dbReference type="Proteomes" id="UP000076874"/>
    </source>
</evidence>
<dbReference type="PANTHER" id="PTHR42919:SF8">
    <property type="entry name" value="N-ALPHA-ACETYLTRANSFERASE 50"/>
    <property type="match status" value="1"/>
</dbReference>
<evidence type="ECO:0000256" key="3">
    <source>
        <dbReference type="SAM" id="MobiDB-lite"/>
    </source>
</evidence>
<keyword evidence="2" id="KW-0012">Acyltransferase</keyword>
<keyword evidence="6" id="KW-1185">Reference proteome</keyword>
<dbReference type="GO" id="GO:0016747">
    <property type="term" value="F:acyltransferase activity, transferring groups other than amino-acyl groups"/>
    <property type="evidence" value="ECO:0007669"/>
    <property type="project" value="InterPro"/>
</dbReference>
<feature type="domain" description="N-acetyltransferase" evidence="4">
    <location>
        <begin position="165"/>
        <end position="346"/>
    </location>
</feature>
<evidence type="ECO:0000256" key="2">
    <source>
        <dbReference type="ARBA" id="ARBA00023315"/>
    </source>
</evidence>
<dbReference type="InterPro" id="IPR000182">
    <property type="entry name" value="GNAT_dom"/>
</dbReference>
<feature type="compositionally biased region" description="Low complexity" evidence="3">
    <location>
        <begin position="489"/>
        <end position="498"/>
    </location>
</feature>
<dbReference type="OrthoDB" id="47374at2759"/>
<dbReference type="PANTHER" id="PTHR42919">
    <property type="entry name" value="N-ALPHA-ACETYLTRANSFERASE"/>
    <property type="match status" value="1"/>
</dbReference>
<feature type="compositionally biased region" description="Low complexity" evidence="3">
    <location>
        <begin position="374"/>
        <end position="385"/>
    </location>
</feature>
<evidence type="ECO:0000313" key="5">
    <source>
        <dbReference type="EMBL" id="OAA62472.1"/>
    </source>
</evidence>
<name>A0A162J1K8_9HYPO</name>
<organism evidence="5 6">
    <name type="scientific">Niveomyces insectorum RCEF 264</name>
    <dbReference type="NCBI Taxonomy" id="1081102"/>
    <lineage>
        <taxon>Eukaryota</taxon>
        <taxon>Fungi</taxon>
        <taxon>Dikarya</taxon>
        <taxon>Ascomycota</taxon>
        <taxon>Pezizomycotina</taxon>
        <taxon>Sordariomycetes</taxon>
        <taxon>Hypocreomycetidae</taxon>
        <taxon>Hypocreales</taxon>
        <taxon>Cordycipitaceae</taxon>
        <taxon>Niveomyces</taxon>
    </lineage>
</organism>
<protein>
    <submittedName>
        <fullName evidence="5">Gcn5-related n-acetyltransferase</fullName>
    </submittedName>
</protein>
<accession>A0A162J1K8</accession>
<feature type="compositionally biased region" description="Low complexity" evidence="3">
    <location>
        <begin position="449"/>
        <end position="482"/>
    </location>
</feature>
<dbReference type="InterPro" id="IPR051556">
    <property type="entry name" value="N-term/lysine_N-AcTrnsfr"/>
</dbReference>
<sequence length="513" mass="52405">MPSAQRSILSFFQSTSSSSSSSSSAAASSDPSPSSFKPPPPPRSAFQSTIAVPPPPPPPPPPPSLASRFVPPPPRPGHGPTTVTAPAGTVLRSGGSSAPNLALPPLPPGVGRAVLLAAGATAVPSAAGGNDDDEDDEDDDVVDFTFPPPSAARKASSPGDDAHSVRIVLPQPHHVPGLVSVNAILLSARYPDAFYQRVADRTHGVASALFNRIILGDDGCVVGGFVCRLEPSPFGPPAEAPRPPLAVYIQSLALLSPYRAHGWAAAALDSVVQTARALNAAASSSSPAILACGVIRSVYAHVWTESDEALRWYEARGFVRHGGAPVANYYFALRPNTAWMVRLDLDTAPAHEEQPKTQPVSTATGSAAVVPADSGRPPLGGSSRSYQKTRPATDWNDLPEDMVVASGVASTPSSATASAATSRNASRIRLAATGATNGQGTVNDANRVASDPSSSSSSSSSSAAPASFLGPPTTNTAMATTTGNGGSGSSSSSRSSSTARKKRERTYPAAMFQ</sequence>
<comment type="caution">
    <text evidence="5">The sequence shown here is derived from an EMBL/GenBank/DDBJ whole genome shotgun (WGS) entry which is preliminary data.</text>
</comment>
<dbReference type="Proteomes" id="UP000076874">
    <property type="component" value="Unassembled WGS sequence"/>
</dbReference>
<feature type="compositionally biased region" description="Polar residues" evidence="3">
    <location>
        <begin position="356"/>
        <end position="365"/>
    </location>
</feature>
<dbReference type="EMBL" id="AZHD01000006">
    <property type="protein sequence ID" value="OAA62472.1"/>
    <property type="molecule type" value="Genomic_DNA"/>
</dbReference>
<evidence type="ECO:0000259" key="4">
    <source>
        <dbReference type="PROSITE" id="PS51186"/>
    </source>
</evidence>
<feature type="compositionally biased region" description="Acidic residues" evidence="3">
    <location>
        <begin position="130"/>
        <end position="142"/>
    </location>
</feature>
<dbReference type="Gene3D" id="3.40.630.30">
    <property type="match status" value="1"/>
</dbReference>
<dbReference type="InterPro" id="IPR016181">
    <property type="entry name" value="Acyl_CoA_acyltransferase"/>
</dbReference>
<dbReference type="AlphaFoldDB" id="A0A162J1K8"/>
<proteinExistence type="predicted"/>
<dbReference type="STRING" id="1081102.A0A162J1K8"/>
<feature type="compositionally biased region" description="Low complexity" evidence="3">
    <location>
        <begin position="10"/>
        <end position="35"/>
    </location>
</feature>
<dbReference type="SUPFAM" id="SSF55729">
    <property type="entry name" value="Acyl-CoA N-acyltransferases (Nat)"/>
    <property type="match status" value="1"/>
</dbReference>
<feature type="region of interest" description="Disordered" evidence="3">
    <location>
        <begin position="1"/>
        <end position="104"/>
    </location>
</feature>
<feature type="region of interest" description="Disordered" evidence="3">
    <location>
        <begin position="432"/>
        <end position="513"/>
    </location>
</feature>
<feature type="region of interest" description="Disordered" evidence="3">
    <location>
        <begin position="123"/>
        <end position="163"/>
    </location>
</feature>
<feature type="region of interest" description="Disordered" evidence="3">
    <location>
        <begin position="351"/>
        <end position="399"/>
    </location>
</feature>
<dbReference type="GO" id="GO:0007064">
    <property type="term" value="P:mitotic sister chromatid cohesion"/>
    <property type="evidence" value="ECO:0007669"/>
    <property type="project" value="TreeGrafter"/>
</dbReference>
<gene>
    <name evidence="5" type="ORF">SPI_04012</name>
</gene>
<feature type="compositionally biased region" description="Polar residues" evidence="3">
    <location>
        <begin position="434"/>
        <end position="444"/>
    </location>
</feature>
<dbReference type="PROSITE" id="PS51186">
    <property type="entry name" value="GNAT"/>
    <property type="match status" value="1"/>
</dbReference>
<evidence type="ECO:0000256" key="1">
    <source>
        <dbReference type="ARBA" id="ARBA00022679"/>
    </source>
</evidence>
<reference evidence="5 6" key="1">
    <citation type="journal article" date="2016" name="Genome Biol. Evol.">
        <title>Divergent and convergent evolution of fungal pathogenicity.</title>
        <authorList>
            <person name="Shang Y."/>
            <person name="Xiao G."/>
            <person name="Zheng P."/>
            <person name="Cen K."/>
            <person name="Zhan S."/>
            <person name="Wang C."/>
        </authorList>
    </citation>
    <scope>NUCLEOTIDE SEQUENCE [LARGE SCALE GENOMIC DNA]</scope>
    <source>
        <strain evidence="5 6">RCEF 264</strain>
    </source>
</reference>
<dbReference type="GO" id="GO:0031415">
    <property type="term" value="C:NatA complex"/>
    <property type="evidence" value="ECO:0007669"/>
    <property type="project" value="TreeGrafter"/>
</dbReference>
<feature type="compositionally biased region" description="Pro residues" evidence="3">
    <location>
        <begin position="52"/>
        <end position="77"/>
    </location>
</feature>
<keyword evidence="1 5" id="KW-0808">Transferase</keyword>